<dbReference type="SUPFAM" id="SSF81383">
    <property type="entry name" value="F-box domain"/>
    <property type="match status" value="1"/>
</dbReference>
<proteinExistence type="predicted"/>
<evidence type="ECO:0000259" key="1">
    <source>
        <dbReference type="SMART" id="SM00256"/>
    </source>
</evidence>
<dbReference type="Pfam" id="PF24750">
    <property type="entry name" value="b-prop_At3g26010-like"/>
    <property type="match status" value="1"/>
</dbReference>
<dbReference type="InterPro" id="IPR001810">
    <property type="entry name" value="F-box_dom"/>
</dbReference>
<dbReference type="AlphaFoldDB" id="A0A835I4E8"/>
<gene>
    <name evidence="2" type="ORF">IFM89_019335</name>
</gene>
<keyword evidence="3" id="KW-1185">Reference proteome</keyword>
<dbReference type="CDD" id="cd22157">
    <property type="entry name" value="F-box_AtFBW1-like"/>
    <property type="match status" value="1"/>
</dbReference>
<feature type="domain" description="F-box" evidence="1">
    <location>
        <begin position="22"/>
        <end position="62"/>
    </location>
</feature>
<dbReference type="SMART" id="SM00256">
    <property type="entry name" value="FBOX"/>
    <property type="match status" value="1"/>
</dbReference>
<dbReference type="PANTHER" id="PTHR35546:SF130">
    <property type="entry name" value="EXPRESSED PROTEIN"/>
    <property type="match status" value="1"/>
</dbReference>
<dbReference type="InterPro" id="IPR055290">
    <property type="entry name" value="At3g26010-like"/>
</dbReference>
<dbReference type="PANTHER" id="PTHR35546">
    <property type="entry name" value="F-BOX PROTEIN INTERACTION DOMAIN PROTEIN-RELATED"/>
    <property type="match status" value="1"/>
</dbReference>
<evidence type="ECO:0000313" key="2">
    <source>
        <dbReference type="EMBL" id="KAF9609932.1"/>
    </source>
</evidence>
<organism evidence="2 3">
    <name type="scientific">Coptis chinensis</name>
    <dbReference type="NCBI Taxonomy" id="261450"/>
    <lineage>
        <taxon>Eukaryota</taxon>
        <taxon>Viridiplantae</taxon>
        <taxon>Streptophyta</taxon>
        <taxon>Embryophyta</taxon>
        <taxon>Tracheophyta</taxon>
        <taxon>Spermatophyta</taxon>
        <taxon>Magnoliopsida</taxon>
        <taxon>Ranunculales</taxon>
        <taxon>Ranunculaceae</taxon>
        <taxon>Coptidoideae</taxon>
        <taxon>Coptis</taxon>
    </lineage>
</organism>
<accession>A0A835I4E8</accession>
<dbReference type="InterPro" id="IPR056592">
    <property type="entry name" value="Beta-prop_At3g26010-like"/>
</dbReference>
<protein>
    <recommendedName>
        <fullName evidence="1">F-box domain-containing protein</fullName>
    </recommendedName>
</protein>
<dbReference type="Gene3D" id="1.20.1280.50">
    <property type="match status" value="1"/>
</dbReference>
<dbReference type="Proteomes" id="UP000631114">
    <property type="component" value="Unassembled WGS sequence"/>
</dbReference>
<dbReference type="InterPro" id="IPR036047">
    <property type="entry name" value="F-box-like_dom_sf"/>
</dbReference>
<reference evidence="2 3" key="1">
    <citation type="submission" date="2020-10" db="EMBL/GenBank/DDBJ databases">
        <title>The Coptis chinensis genome and diversification of protoberbering-type alkaloids.</title>
        <authorList>
            <person name="Wang B."/>
            <person name="Shu S."/>
            <person name="Song C."/>
            <person name="Liu Y."/>
        </authorList>
    </citation>
    <scope>NUCLEOTIDE SEQUENCE [LARGE SCALE GENOMIC DNA]</scope>
    <source>
        <strain evidence="2">HL-2020</strain>
        <tissue evidence="2">Leaf</tissue>
    </source>
</reference>
<comment type="caution">
    <text evidence="2">The sequence shown here is derived from an EMBL/GenBank/DDBJ whole genome shotgun (WGS) entry which is preliminary data.</text>
</comment>
<evidence type="ECO:0000313" key="3">
    <source>
        <dbReference type="Proteomes" id="UP000631114"/>
    </source>
</evidence>
<name>A0A835I4E8_9MAGN</name>
<dbReference type="Pfam" id="PF00646">
    <property type="entry name" value="F-box"/>
    <property type="match status" value="1"/>
</dbReference>
<dbReference type="EMBL" id="JADFTS010000004">
    <property type="protein sequence ID" value="KAF9609932.1"/>
    <property type="molecule type" value="Genomic_DNA"/>
</dbReference>
<sequence length="385" mass="45604">MVNVEGRDHHRARTTESSYFYFSDELIEEILIRVPAKSLVGFKCVSKRWRFLISNTKFLNKFRTRHKSLPPLVTGFFFNYGYGKVKFHGYTNERKQADVTIDANLSSILGHVYVFAAHNGLLLCKQMAQVNNFWYEKSNYLVCNLFTKQWMALPELRFRSHNYTARLFCYDLVDSNRLELGFKVVYIGYHNRDVGQMFIYSSETREWEESRIAHGLGYVYHRYVTLLDESIYMYRHNYTKLRIYNLRKEIFRFLELPTYDDFQNWDNALLGESVGSVCYARTSRTRIVVWVLVGGEKWTLKHNVNCQRLVRYEFPKKSAWDKTRLFPLAFDMLNQERILLNVNGNTVLYDMNLKKAELINNLDSEPLDSVIPYSLPAWVPCLKMT</sequence>
<dbReference type="OrthoDB" id="605328at2759"/>